<dbReference type="InParanoid" id="C5KI58"/>
<proteinExistence type="predicted"/>
<gene>
    <name evidence="2" type="ORF">Pmar_PMAR003734</name>
</gene>
<sequence>MANTTAAERIRAGLDAVHEYIQPVVEKARPVVTEAYSTVRTTLVGLSERAQIAYEKASPVVQKWYQDSAQPAARHLYEQAKPYTRPLEDLYGQTITTAGVYSRQLLGDQYGSYVERALPNVFIALAISGLLWVGITLRQSLGRSDSTKMVTQVKESAKTTGKSRSSSSRKQLEPTSRSTPVESDHEKTKKQRTPRKGGAHKQPKKAPVFPKPESLAPKPKKTAANKDSSSKAGAAPASHGKKATTTTTDADGWNTVTGKRR</sequence>
<reference evidence="2 3" key="1">
    <citation type="submission" date="2008-07" db="EMBL/GenBank/DDBJ databases">
        <authorList>
            <person name="El-Sayed N."/>
            <person name="Caler E."/>
            <person name="Inman J."/>
            <person name="Amedeo P."/>
            <person name="Hass B."/>
            <person name="Wortman J."/>
        </authorList>
    </citation>
    <scope>NUCLEOTIDE SEQUENCE [LARGE SCALE GENOMIC DNA]</scope>
    <source>
        <strain evidence="3">ATCC 50983 / TXsc</strain>
    </source>
</reference>
<evidence type="ECO:0000256" key="1">
    <source>
        <dbReference type="SAM" id="MobiDB-lite"/>
    </source>
</evidence>
<dbReference type="OrthoDB" id="444792at2759"/>
<dbReference type="GeneID" id="9061484"/>
<dbReference type="RefSeq" id="XP_002784474.1">
    <property type="nucleotide sequence ID" value="XM_002784428.1"/>
</dbReference>
<accession>C5KI58</accession>
<feature type="compositionally biased region" description="Polar residues" evidence="1">
    <location>
        <begin position="144"/>
        <end position="160"/>
    </location>
</feature>
<feature type="region of interest" description="Disordered" evidence="1">
    <location>
        <begin position="144"/>
        <end position="261"/>
    </location>
</feature>
<protein>
    <submittedName>
        <fullName evidence="2">Uncharacterized protein</fullName>
    </submittedName>
</protein>
<dbReference type="Proteomes" id="UP000007800">
    <property type="component" value="Unassembled WGS sequence"/>
</dbReference>
<dbReference type="EMBL" id="GG673069">
    <property type="protein sequence ID" value="EER16270.1"/>
    <property type="molecule type" value="Genomic_DNA"/>
</dbReference>
<feature type="compositionally biased region" description="Low complexity" evidence="1">
    <location>
        <begin position="243"/>
        <end position="252"/>
    </location>
</feature>
<evidence type="ECO:0000313" key="3">
    <source>
        <dbReference type="Proteomes" id="UP000007800"/>
    </source>
</evidence>
<name>C5KI58_PERM5</name>
<feature type="compositionally biased region" description="Basic residues" evidence="1">
    <location>
        <begin position="188"/>
        <end position="204"/>
    </location>
</feature>
<evidence type="ECO:0000313" key="2">
    <source>
        <dbReference type="EMBL" id="EER16270.1"/>
    </source>
</evidence>
<keyword evidence="3" id="KW-1185">Reference proteome</keyword>
<dbReference type="AlphaFoldDB" id="C5KI58"/>
<organism evidence="3">
    <name type="scientific">Perkinsus marinus (strain ATCC 50983 / TXsc)</name>
    <dbReference type="NCBI Taxonomy" id="423536"/>
    <lineage>
        <taxon>Eukaryota</taxon>
        <taxon>Sar</taxon>
        <taxon>Alveolata</taxon>
        <taxon>Perkinsozoa</taxon>
        <taxon>Perkinsea</taxon>
        <taxon>Perkinsida</taxon>
        <taxon>Perkinsidae</taxon>
        <taxon>Perkinsus</taxon>
    </lineage>
</organism>